<proteinExistence type="predicted"/>
<dbReference type="RefSeq" id="WP_093181148.1">
    <property type="nucleotide sequence ID" value="NZ_FMYH01000001.1"/>
</dbReference>
<dbReference type="STRING" id="1814289.SAMN05216410_0951"/>
<dbReference type="OrthoDB" id="9795199at2"/>
<gene>
    <name evidence="2" type="ORF">SAMN05216410_0951</name>
</gene>
<evidence type="ECO:0000313" key="3">
    <source>
        <dbReference type="Proteomes" id="UP000199039"/>
    </source>
</evidence>
<protein>
    <submittedName>
        <fullName evidence="2">Protein N-acetyltransferase, RimJ/RimL family</fullName>
    </submittedName>
</protein>
<accession>A0A1G6HES5</accession>
<feature type="domain" description="N-acetyltransferase" evidence="1">
    <location>
        <begin position="13"/>
        <end position="147"/>
    </location>
</feature>
<dbReference type="PANTHER" id="PTHR43610:SF1">
    <property type="entry name" value="N-ACETYLTRANSFERASE DOMAIN-CONTAINING PROTEIN"/>
    <property type="match status" value="1"/>
</dbReference>
<keyword evidence="3" id="KW-1185">Reference proteome</keyword>
<keyword evidence="2" id="KW-0808">Transferase</keyword>
<dbReference type="Gene3D" id="3.40.630.30">
    <property type="match status" value="1"/>
</dbReference>
<organism evidence="2 3">
    <name type="scientific">Sanguibacter gelidistatuariae</name>
    <dbReference type="NCBI Taxonomy" id="1814289"/>
    <lineage>
        <taxon>Bacteria</taxon>
        <taxon>Bacillati</taxon>
        <taxon>Actinomycetota</taxon>
        <taxon>Actinomycetes</taxon>
        <taxon>Micrococcales</taxon>
        <taxon>Sanguibacteraceae</taxon>
        <taxon>Sanguibacter</taxon>
    </lineage>
</organism>
<dbReference type="PANTHER" id="PTHR43610">
    <property type="entry name" value="BLL6696 PROTEIN"/>
    <property type="match status" value="1"/>
</dbReference>
<dbReference type="InterPro" id="IPR000182">
    <property type="entry name" value="GNAT_dom"/>
</dbReference>
<reference evidence="2 3" key="1">
    <citation type="submission" date="2016-09" db="EMBL/GenBank/DDBJ databases">
        <authorList>
            <person name="Capua I."/>
            <person name="De Benedictis P."/>
            <person name="Joannis T."/>
            <person name="Lombin L.H."/>
            <person name="Cattoli G."/>
        </authorList>
    </citation>
    <scope>NUCLEOTIDE SEQUENCE [LARGE SCALE GENOMIC DNA]</scope>
    <source>
        <strain evidence="2 3">ISLP-3</strain>
    </source>
</reference>
<dbReference type="GO" id="GO:0016747">
    <property type="term" value="F:acyltransferase activity, transferring groups other than amino-acyl groups"/>
    <property type="evidence" value="ECO:0007669"/>
    <property type="project" value="InterPro"/>
</dbReference>
<dbReference type="AlphaFoldDB" id="A0A1G6HES5"/>
<evidence type="ECO:0000313" key="2">
    <source>
        <dbReference type="EMBL" id="SDB92435.1"/>
    </source>
</evidence>
<dbReference type="InterPro" id="IPR016181">
    <property type="entry name" value="Acyl_CoA_acyltransferase"/>
</dbReference>
<name>A0A1G6HES5_9MICO</name>
<dbReference type="SUPFAM" id="SSF55729">
    <property type="entry name" value="Acyl-CoA N-acyltransferases (Nat)"/>
    <property type="match status" value="1"/>
</dbReference>
<evidence type="ECO:0000259" key="1">
    <source>
        <dbReference type="Pfam" id="PF13302"/>
    </source>
</evidence>
<dbReference type="Proteomes" id="UP000199039">
    <property type="component" value="Unassembled WGS sequence"/>
</dbReference>
<sequence length="192" mass="20713">MDHTITLEGFGVRLVPLAAAHAPNLAAMVDAELWSGMSVAVPDTTEAMTAYTASAIATPGRAAFVVLGADDGVVRGSTSLYDWVPAQERVELGSTFYARQFWGGATNPACKLLLMRYAFEEAGINRLALRADARNARSLAAITRLGAVHEGVLREHRIAPDGSRGDTVYFSILAREWPDVRDRLLARLAEEA</sequence>
<dbReference type="Pfam" id="PF13302">
    <property type="entry name" value="Acetyltransf_3"/>
    <property type="match status" value="1"/>
</dbReference>
<dbReference type="EMBL" id="FMYH01000001">
    <property type="protein sequence ID" value="SDB92435.1"/>
    <property type="molecule type" value="Genomic_DNA"/>
</dbReference>